<feature type="region of interest" description="Disordered" evidence="1">
    <location>
        <begin position="1"/>
        <end position="40"/>
    </location>
</feature>
<evidence type="ECO:0000256" key="1">
    <source>
        <dbReference type="SAM" id="MobiDB-lite"/>
    </source>
</evidence>
<evidence type="ECO:0000313" key="3">
    <source>
        <dbReference type="Proteomes" id="UP000192074"/>
    </source>
</evidence>
<proteinExistence type="predicted"/>
<reference evidence="2 3" key="1">
    <citation type="submission" date="2016-01" db="EMBL/GenBank/DDBJ databases">
        <authorList>
            <person name="Regsiter A."/>
            <person name="william w."/>
        </authorList>
    </citation>
    <scope>NUCLEOTIDE SEQUENCE [LARGE SCALE GENOMIC DNA]</scope>
    <source>
        <strain evidence="2 3">B6</strain>
    </source>
</reference>
<comment type="caution">
    <text evidence="2">The sequence shown here is derived from an EMBL/GenBank/DDBJ whole genome shotgun (WGS) entry which is preliminary data.</text>
</comment>
<sequence>MVHSDVLFPNAVSGTGWHKKVRQEKPDYRAKNEPIDNWMR</sequence>
<accession>A0A822V599</accession>
<evidence type="ECO:0000313" key="2">
    <source>
        <dbReference type="EMBL" id="CVI20263.1"/>
    </source>
</evidence>
<protein>
    <submittedName>
        <fullName evidence="2">Uncharacterized protein</fullName>
    </submittedName>
</protein>
<gene>
    <name evidence="2" type="ORF">AGR4A_Lc10021</name>
</gene>
<feature type="compositionally biased region" description="Basic and acidic residues" evidence="1">
    <location>
        <begin position="23"/>
        <end position="40"/>
    </location>
</feature>
<dbReference type="Proteomes" id="UP000192074">
    <property type="component" value="Unassembled WGS sequence"/>
</dbReference>
<organism evidence="2 3">
    <name type="scientific">Agrobacterium tumefaciens str. B6</name>
    <dbReference type="NCBI Taxonomy" id="1183423"/>
    <lineage>
        <taxon>Bacteria</taxon>
        <taxon>Pseudomonadati</taxon>
        <taxon>Pseudomonadota</taxon>
        <taxon>Alphaproteobacteria</taxon>
        <taxon>Hyphomicrobiales</taxon>
        <taxon>Rhizobiaceae</taxon>
        <taxon>Rhizobium/Agrobacterium group</taxon>
        <taxon>Agrobacterium</taxon>
        <taxon>Agrobacterium tumefaciens complex</taxon>
    </lineage>
</organism>
<dbReference type="AlphaFoldDB" id="A0A822V599"/>
<dbReference type="EMBL" id="FCNL01000027">
    <property type="protein sequence ID" value="CVI20263.1"/>
    <property type="molecule type" value="Genomic_DNA"/>
</dbReference>
<name>A0A822V599_AGRTU</name>